<keyword evidence="2 5" id="KW-0812">Transmembrane</keyword>
<feature type="transmembrane region" description="Helical" evidence="5">
    <location>
        <begin position="51"/>
        <end position="71"/>
    </location>
</feature>
<dbReference type="AlphaFoldDB" id="A0A841HZI4"/>
<proteinExistence type="predicted"/>
<sequence>MAVFVLFQLLAALFTPHPLASLGVASLRSAFIVALLAAGVWLRRSERLRPLLWGYLAVFVTAWVSTVWQFAANPQGLLEIRLLHPYYYFVTLGLLAAIALWLTVSWKGGSWLWRLPVIVFSLATLAASGSRGPILALIVGAVATALCGHRRYLWGILLTGMLGLAAVAALPQLREAASVERLVTLGLTGRDEVWQGALEAFRQNPVGGAGPYQIGPYLEFLYKDGCNLTPWLMNEGVGCPAWLEPFRGAWLIAHNLLLHSLAETGILGTLGLLALLGLGAYATWRSRDGLLVSIFWGFMAMSLIDVVTAVPSMGFSELFWVGIGIALTQTGLAGARTPPDSLEVA</sequence>
<keyword evidence="8" id="KW-1185">Reference proteome</keyword>
<keyword evidence="3 5" id="KW-1133">Transmembrane helix</keyword>
<organism evidence="7 8">
    <name type="scientific">Deinobacterium chartae</name>
    <dbReference type="NCBI Taxonomy" id="521158"/>
    <lineage>
        <taxon>Bacteria</taxon>
        <taxon>Thermotogati</taxon>
        <taxon>Deinococcota</taxon>
        <taxon>Deinococci</taxon>
        <taxon>Deinococcales</taxon>
        <taxon>Deinococcaceae</taxon>
        <taxon>Deinobacterium</taxon>
    </lineage>
</organism>
<feature type="transmembrane region" description="Helical" evidence="5">
    <location>
        <begin position="265"/>
        <end position="284"/>
    </location>
</feature>
<dbReference type="PANTHER" id="PTHR37422:SF13">
    <property type="entry name" value="LIPOPOLYSACCHARIDE BIOSYNTHESIS PROTEIN PA4999-RELATED"/>
    <property type="match status" value="1"/>
</dbReference>
<feature type="domain" description="O-antigen ligase-related" evidence="6">
    <location>
        <begin position="117"/>
        <end position="272"/>
    </location>
</feature>
<comment type="caution">
    <text evidence="7">The sequence shown here is derived from an EMBL/GenBank/DDBJ whole genome shotgun (WGS) entry which is preliminary data.</text>
</comment>
<evidence type="ECO:0000313" key="7">
    <source>
        <dbReference type="EMBL" id="MBB6097619.1"/>
    </source>
</evidence>
<feature type="transmembrane region" description="Helical" evidence="5">
    <location>
        <begin position="152"/>
        <end position="171"/>
    </location>
</feature>
<dbReference type="RefSeq" id="WP_183985237.1">
    <property type="nucleotide sequence ID" value="NZ_JACHHG010000003.1"/>
</dbReference>
<accession>A0A841HZI4</accession>
<evidence type="ECO:0000256" key="5">
    <source>
        <dbReference type="SAM" id="Phobius"/>
    </source>
</evidence>
<comment type="subcellular location">
    <subcellularLocation>
        <location evidence="1">Membrane</location>
        <topology evidence="1">Multi-pass membrane protein</topology>
    </subcellularLocation>
</comment>
<dbReference type="InterPro" id="IPR051533">
    <property type="entry name" value="WaaL-like"/>
</dbReference>
<dbReference type="Proteomes" id="UP000569951">
    <property type="component" value="Unassembled WGS sequence"/>
</dbReference>
<evidence type="ECO:0000259" key="6">
    <source>
        <dbReference type="Pfam" id="PF04932"/>
    </source>
</evidence>
<evidence type="ECO:0000256" key="4">
    <source>
        <dbReference type="ARBA" id="ARBA00023136"/>
    </source>
</evidence>
<feature type="transmembrane region" description="Helical" evidence="5">
    <location>
        <begin position="290"/>
        <end position="311"/>
    </location>
</feature>
<protein>
    <submittedName>
        <fullName evidence="7">O-antigen ligase</fullName>
    </submittedName>
</protein>
<name>A0A841HZI4_9DEIO</name>
<feature type="transmembrane region" description="Helical" evidence="5">
    <location>
        <begin position="86"/>
        <end position="106"/>
    </location>
</feature>
<keyword evidence="7" id="KW-0436">Ligase</keyword>
<reference evidence="7 8" key="1">
    <citation type="submission" date="2020-08" db="EMBL/GenBank/DDBJ databases">
        <title>Genomic Encyclopedia of Type Strains, Phase IV (KMG-IV): sequencing the most valuable type-strain genomes for metagenomic binning, comparative biology and taxonomic classification.</title>
        <authorList>
            <person name="Goeker M."/>
        </authorList>
    </citation>
    <scope>NUCLEOTIDE SEQUENCE [LARGE SCALE GENOMIC DNA]</scope>
    <source>
        <strain evidence="7 8">DSM 21458</strain>
    </source>
</reference>
<dbReference type="EMBL" id="JACHHG010000003">
    <property type="protein sequence ID" value="MBB6097619.1"/>
    <property type="molecule type" value="Genomic_DNA"/>
</dbReference>
<dbReference type="GO" id="GO:0016874">
    <property type="term" value="F:ligase activity"/>
    <property type="evidence" value="ECO:0007669"/>
    <property type="project" value="UniProtKB-KW"/>
</dbReference>
<evidence type="ECO:0000313" key="8">
    <source>
        <dbReference type="Proteomes" id="UP000569951"/>
    </source>
</evidence>
<dbReference type="Pfam" id="PF04932">
    <property type="entry name" value="Wzy_C"/>
    <property type="match status" value="1"/>
</dbReference>
<feature type="transmembrane region" description="Helical" evidence="5">
    <location>
        <begin position="118"/>
        <end position="146"/>
    </location>
</feature>
<feature type="transmembrane region" description="Helical" evidence="5">
    <location>
        <begin position="24"/>
        <end position="42"/>
    </location>
</feature>
<evidence type="ECO:0000256" key="1">
    <source>
        <dbReference type="ARBA" id="ARBA00004141"/>
    </source>
</evidence>
<evidence type="ECO:0000256" key="2">
    <source>
        <dbReference type="ARBA" id="ARBA00022692"/>
    </source>
</evidence>
<keyword evidence="4 5" id="KW-0472">Membrane</keyword>
<evidence type="ECO:0000256" key="3">
    <source>
        <dbReference type="ARBA" id="ARBA00022989"/>
    </source>
</evidence>
<dbReference type="PANTHER" id="PTHR37422">
    <property type="entry name" value="TEICHURONIC ACID BIOSYNTHESIS PROTEIN TUAE"/>
    <property type="match status" value="1"/>
</dbReference>
<gene>
    <name evidence="7" type="ORF">HNR42_001036</name>
</gene>
<dbReference type="GO" id="GO:0016020">
    <property type="term" value="C:membrane"/>
    <property type="evidence" value="ECO:0007669"/>
    <property type="project" value="UniProtKB-SubCell"/>
</dbReference>
<dbReference type="InterPro" id="IPR007016">
    <property type="entry name" value="O-antigen_ligase-rel_domated"/>
</dbReference>